<dbReference type="Gene3D" id="3.40.50.150">
    <property type="entry name" value="Vaccinia Virus protein VP39"/>
    <property type="match status" value="1"/>
</dbReference>
<dbReference type="PANTHER" id="PTHR44307:SF2">
    <property type="entry name" value="PHOSPHOETHANOLAMINE METHYLTRANSFERASE ISOFORM X1"/>
    <property type="match status" value="1"/>
</dbReference>
<comment type="pathway">
    <text evidence="1">Phospholipid metabolism; phosphatidylcholine biosynthesis.</text>
</comment>
<dbReference type="SUPFAM" id="SSF53335">
    <property type="entry name" value="S-adenosyl-L-methionine-dependent methyltransferases"/>
    <property type="match status" value="1"/>
</dbReference>
<keyword evidence="3 9" id="KW-0489">Methyltransferase</keyword>
<gene>
    <name evidence="9" type="ORF">Tci_056864</name>
</gene>
<name>A0A6L2NF83_TANCI</name>
<accession>A0A6L2NF83</accession>
<sequence>MTARRSYELQRSLRNVTHPMHLAIRLKCSVEFEVADCTIQYYLNNSFDVIYSRDTILHIQDKPALFRTFYKWLKQGGKNLFIPSSTTTTHHFIRKNIEPKWMVCIRPEMVAG</sequence>
<dbReference type="GO" id="GO:0009820">
    <property type="term" value="P:alkaloid metabolic process"/>
    <property type="evidence" value="ECO:0007669"/>
    <property type="project" value="UniProtKB-KW"/>
</dbReference>
<dbReference type="GO" id="GO:0000234">
    <property type="term" value="F:phosphoethanolamine N-methyltransferase activity"/>
    <property type="evidence" value="ECO:0007669"/>
    <property type="project" value="UniProtKB-EC"/>
</dbReference>
<dbReference type="CDD" id="cd02440">
    <property type="entry name" value="AdoMet_MTases"/>
    <property type="match status" value="1"/>
</dbReference>
<evidence type="ECO:0000256" key="5">
    <source>
        <dbReference type="ARBA" id="ARBA00035674"/>
    </source>
</evidence>
<dbReference type="EMBL" id="BKCJ010008989">
    <property type="protein sequence ID" value="GEU84886.1"/>
    <property type="molecule type" value="Genomic_DNA"/>
</dbReference>
<evidence type="ECO:0000256" key="6">
    <source>
        <dbReference type="ARBA" id="ARBA00047619"/>
    </source>
</evidence>
<dbReference type="GO" id="GO:0032259">
    <property type="term" value="P:methylation"/>
    <property type="evidence" value="ECO:0007669"/>
    <property type="project" value="UniProtKB-KW"/>
</dbReference>
<comment type="catalytic activity">
    <reaction evidence="6">
        <text>N,N-dimethylethanolamine phosphate + S-adenosyl-L-methionine = phosphocholine + S-adenosyl-L-homocysteine + H(+)</text>
        <dbReference type="Rhea" id="RHEA:25325"/>
        <dbReference type="ChEBI" id="CHEBI:15378"/>
        <dbReference type="ChEBI" id="CHEBI:57856"/>
        <dbReference type="ChEBI" id="CHEBI:58641"/>
        <dbReference type="ChEBI" id="CHEBI:59789"/>
        <dbReference type="ChEBI" id="CHEBI:295975"/>
        <dbReference type="EC" id="2.1.1.103"/>
    </reaction>
    <physiologicalReaction direction="left-to-right" evidence="6">
        <dbReference type="Rhea" id="RHEA:25326"/>
    </physiologicalReaction>
</comment>
<dbReference type="Pfam" id="PF08241">
    <property type="entry name" value="Methyltransf_11"/>
    <property type="match status" value="1"/>
</dbReference>
<evidence type="ECO:0000256" key="3">
    <source>
        <dbReference type="ARBA" id="ARBA00022603"/>
    </source>
</evidence>
<evidence type="ECO:0000256" key="1">
    <source>
        <dbReference type="ARBA" id="ARBA00004969"/>
    </source>
</evidence>
<comment type="pathway">
    <text evidence="2">Lipid metabolism.</text>
</comment>
<evidence type="ECO:0000256" key="7">
    <source>
        <dbReference type="ARBA" id="ARBA00047841"/>
    </source>
</evidence>
<evidence type="ECO:0000313" key="9">
    <source>
        <dbReference type="EMBL" id="GEU84886.1"/>
    </source>
</evidence>
<protein>
    <recommendedName>
        <fullName evidence="5">phosphoethanolamine N-methyltransferase</fullName>
        <ecNumber evidence="5">2.1.1.103</ecNumber>
    </recommendedName>
</protein>
<organism evidence="9">
    <name type="scientific">Tanacetum cinerariifolium</name>
    <name type="common">Dalmatian daisy</name>
    <name type="synonym">Chrysanthemum cinerariifolium</name>
    <dbReference type="NCBI Taxonomy" id="118510"/>
    <lineage>
        <taxon>Eukaryota</taxon>
        <taxon>Viridiplantae</taxon>
        <taxon>Streptophyta</taxon>
        <taxon>Embryophyta</taxon>
        <taxon>Tracheophyta</taxon>
        <taxon>Spermatophyta</taxon>
        <taxon>Magnoliopsida</taxon>
        <taxon>eudicotyledons</taxon>
        <taxon>Gunneridae</taxon>
        <taxon>Pentapetalae</taxon>
        <taxon>asterids</taxon>
        <taxon>campanulids</taxon>
        <taxon>Asterales</taxon>
        <taxon>Asteraceae</taxon>
        <taxon>Asteroideae</taxon>
        <taxon>Anthemideae</taxon>
        <taxon>Anthemidinae</taxon>
        <taxon>Tanacetum</taxon>
    </lineage>
</organism>
<dbReference type="EC" id="2.1.1.103" evidence="5"/>
<dbReference type="PANTHER" id="PTHR44307">
    <property type="entry name" value="PHOSPHOETHANOLAMINE METHYLTRANSFERASE"/>
    <property type="match status" value="1"/>
</dbReference>
<feature type="domain" description="Methyltransferase type 11" evidence="8">
    <location>
        <begin position="27"/>
        <end position="79"/>
    </location>
</feature>
<proteinExistence type="predicted"/>
<reference evidence="9" key="1">
    <citation type="journal article" date="2019" name="Sci. Rep.">
        <title>Draft genome of Tanacetum cinerariifolium, the natural source of mosquito coil.</title>
        <authorList>
            <person name="Yamashiro T."/>
            <person name="Shiraishi A."/>
            <person name="Satake H."/>
            <person name="Nakayama K."/>
        </authorList>
    </citation>
    <scope>NUCLEOTIDE SEQUENCE</scope>
</reference>
<evidence type="ECO:0000259" key="8">
    <source>
        <dbReference type="Pfam" id="PF08241"/>
    </source>
</evidence>
<evidence type="ECO:0000256" key="2">
    <source>
        <dbReference type="ARBA" id="ARBA00005189"/>
    </source>
</evidence>
<comment type="catalytic activity">
    <reaction evidence="7">
        <text>N-methylethanolamine phosphate + S-adenosyl-L-methionine = N,N-dimethylethanolamine phosphate + S-adenosyl-L-homocysteine + H(+)</text>
        <dbReference type="Rhea" id="RHEA:25321"/>
        <dbReference type="ChEBI" id="CHEBI:15378"/>
        <dbReference type="ChEBI" id="CHEBI:57781"/>
        <dbReference type="ChEBI" id="CHEBI:57856"/>
        <dbReference type="ChEBI" id="CHEBI:58641"/>
        <dbReference type="ChEBI" id="CHEBI:59789"/>
        <dbReference type="EC" id="2.1.1.103"/>
    </reaction>
    <physiologicalReaction direction="left-to-right" evidence="7">
        <dbReference type="Rhea" id="RHEA:25322"/>
    </physiologicalReaction>
</comment>
<evidence type="ECO:0000256" key="4">
    <source>
        <dbReference type="ARBA" id="ARBA00022679"/>
    </source>
</evidence>
<dbReference type="InterPro" id="IPR013216">
    <property type="entry name" value="Methyltransf_11"/>
</dbReference>
<comment type="caution">
    <text evidence="9">The sequence shown here is derived from an EMBL/GenBank/DDBJ whole genome shotgun (WGS) entry which is preliminary data.</text>
</comment>
<dbReference type="InterPro" id="IPR029063">
    <property type="entry name" value="SAM-dependent_MTases_sf"/>
</dbReference>
<dbReference type="AlphaFoldDB" id="A0A6L2NF83"/>
<keyword evidence="4 9" id="KW-0808">Transferase</keyword>